<evidence type="ECO:0000256" key="4">
    <source>
        <dbReference type="ARBA" id="ARBA00022692"/>
    </source>
</evidence>
<dbReference type="EMBL" id="JBEPNW010000002">
    <property type="protein sequence ID" value="MET3868492.1"/>
    <property type="molecule type" value="Genomic_DNA"/>
</dbReference>
<protein>
    <submittedName>
        <fullName evidence="10">CPA2 family monovalent cation:H+ antiporter-2</fullName>
    </submittedName>
</protein>
<dbReference type="NCBIfam" id="NF007950">
    <property type="entry name" value="PRK10669.1"/>
    <property type="match status" value="1"/>
</dbReference>
<dbReference type="InterPro" id="IPR038770">
    <property type="entry name" value="Na+/solute_symporter_sf"/>
</dbReference>
<feature type="transmembrane region" description="Helical" evidence="8">
    <location>
        <begin position="389"/>
        <end position="409"/>
    </location>
</feature>
<dbReference type="PANTHER" id="PTHR42751:SF1">
    <property type="entry name" value="CATION_PROTON ANTIPORTER YBAL-RELATED"/>
    <property type="match status" value="1"/>
</dbReference>
<comment type="subcellular location">
    <subcellularLocation>
        <location evidence="1">Membrane</location>
        <topology evidence="1">Multi-pass membrane protein</topology>
    </subcellularLocation>
</comment>
<evidence type="ECO:0000313" key="11">
    <source>
        <dbReference type="Proteomes" id="UP001549119"/>
    </source>
</evidence>
<evidence type="ECO:0000256" key="5">
    <source>
        <dbReference type="ARBA" id="ARBA00022989"/>
    </source>
</evidence>
<evidence type="ECO:0000256" key="8">
    <source>
        <dbReference type="SAM" id="Phobius"/>
    </source>
</evidence>
<dbReference type="PANTHER" id="PTHR42751">
    <property type="entry name" value="SODIUM/HYDROGEN EXCHANGER FAMILY/TRKA DOMAIN PROTEIN"/>
    <property type="match status" value="1"/>
</dbReference>
<evidence type="ECO:0000259" key="9">
    <source>
        <dbReference type="PROSITE" id="PS51201"/>
    </source>
</evidence>
<evidence type="ECO:0000256" key="3">
    <source>
        <dbReference type="ARBA" id="ARBA00022448"/>
    </source>
</evidence>
<proteinExistence type="inferred from homology"/>
<comment type="similarity">
    <text evidence="2">Belongs to the monovalent cation:proton antiporter 2 (CPA2) transporter (TC 2.A.37) family.</text>
</comment>
<dbReference type="InterPro" id="IPR036291">
    <property type="entry name" value="NAD(P)-bd_dom_sf"/>
</dbReference>
<dbReference type="Pfam" id="PF02254">
    <property type="entry name" value="TrkA_N"/>
    <property type="match status" value="1"/>
</dbReference>
<comment type="caution">
    <text evidence="10">The sequence shown here is derived from an EMBL/GenBank/DDBJ whole genome shotgun (WGS) entry which is preliminary data.</text>
</comment>
<feature type="transmembrane region" description="Helical" evidence="8">
    <location>
        <begin position="149"/>
        <end position="172"/>
    </location>
</feature>
<feature type="domain" description="RCK N-terminal" evidence="9">
    <location>
        <begin position="443"/>
        <end position="560"/>
    </location>
</feature>
<dbReference type="SUPFAM" id="SSF51735">
    <property type="entry name" value="NAD(P)-binding Rossmann-fold domains"/>
    <property type="match status" value="1"/>
</dbReference>
<feature type="transmembrane region" description="Helical" evidence="8">
    <location>
        <begin position="206"/>
        <end position="226"/>
    </location>
</feature>
<dbReference type="Pfam" id="PF00999">
    <property type="entry name" value="Na_H_Exchanger"/>
    <property type="match status" value="1"/>
</dbReference>
<feature type="transmembrane region" description="Helical" evidence="8">
    <location>
        <begin position="88"/>
        <end position="112"/>
    </location>
</feature>
<feature type="transmembrane region" description="Helical" evidence="8">
    <location>
        <begin position="118"/>
        <end position="137"/>
    </location>
</feature>
<gene>
    <name evidence="10" type="ORF">ABIC20_005801</name>
</gene>
<keyword evidence="6 8" id="KW-0472">Membrane</keyword>
<accession>A0ABV2NPP6</accession>
<dbReference type="PROSITE" id="PS51201">
    <property type="entry name" value="RCK_N"/>
    <property type="match status" value="1"/>
</dbReference>
<keyword evidence="4 8" id="KW-0812">Transmembrane</keyword>
<feature type="compositionally biased region" description="Basic and acidic residues" evidence="7">
    <location>
        <begin position="610"/>
        <end position="624"/>
    </location>
</feature>
<keyword evidence="5 8" id="KW-1133">Transmembrane helix</keyword>
<feature type="transmembrane region" description="Helical" evidence="8">
    <location>
        <begin position="296"/>
        <end position="314"/>
    </location>
</feature>
<evidence type="ECO:0000256" key="7">
    <source>
        <dbReference type="SAM" id="MobiDB-lite"/>
    </source>
</evidence>
<feature type="transmembrane region" description="Helical" evidence="8">
    <location>
        <begin position="354"/>
        <end position="377"/>
    </location>
</feature>
<evidence type="ECO:0000256" key="2">
    <source>
        <dbReference type="ARBA" id="ARBA00005551"/>
    </source>
</evidence>
<keyword evidence="3" id="KW-0813">Transport</keyword>
<dbReference type="Proteomes" id="UP001549119">
    <property type="component" value="Unassembled WGS sequence"/>
</dbReference>
<feature type="transmembrane region" description="Helical" evidence="8">
    <location>
        <begin position="326"/>
        <end position="348"/>
    </location>
</feature>
<dbReference type="InterPro" id="IPR003148">
    <property type="entry name" value="RCK_N"/>
</dbReference>
<feature type="transmembrane region" description="Helical" evidence="8">
    <location>
        <begin position="57"/>
        <end position="76"/>
    </location>
</feature>
<feature type="transmembrane region" description="Helical" evidence="8">
    <location>
        <begin position="33"/>
        <end position="51"/>
    </location>
</feature>
<reference evidence="10 11" key="1">
    <citation type="submission" date="2024-06" db="EMBL/GenBank/DDBJ databases">
        <title>Genomics of switchgrass bacterial isolates.</title>
        <authorList>
            <person name="Shade A."/>
        </authorList>
    </citation>
    <scope>NUCLEOTIDE SEQUENCE [LARGE SCALE GENOMIC DNA]</scope>
    <source>
        <strain evidence="10 11">PvP084</strain>
    </source>
</reference>
<dbReference type="RefSeq" id="WP_059408935.1">
    <property type="nucleotide sequence ID" value="NZ_CAJCKR010000009.1"/>
</dbReference>
<keyword evidence="11" id="KW-1185">Reference proteome</keyword>
<feature type="transmembrane region" description="Helical" evidence="8">
    <location>
        <begin position="247"/>
        <end position="276"/>
    </location>
</feature>
<evidence type="ECO:0000256" key="1">
    <source>
        <dbReference type="ARBA" id="ARBA00004141"/>
    </source>
</evidence>
<dbReference type="Gene3D" id="1.20.1530.20">
    <property type="match status" value="1"/>
</dbReference>
<feature type="transmembrane region" description="Helical" evidence="8">
    <location>
        <begin position="6"/>
        <end position="26"/>
    </location>
</feature>
<organism evidence="10 11">
    <name type="scientific">Methylobacterium radiotolerans</name>
    <dbReference type="NCBI Taxonomy" id="31998"/>
    <lineage>
        <taxon>Bacteria</taxon>
        <taxon>Pseudomonadati</taxon>
        <taxon>Pseudomonadota</taxon>
        <taxon>Alphaproteobacteria</taxon>
        <taxon>Hyphomicrobiales</taxon>
        <taxon>Methylobacteriaceae</taxon>
        <taxon>Methylobacterium</taxon>
    </lineage>
</organism>
<dbReference type="InterPro" id="IPR006153">
    <property type="entry name" value="Cation/H_exchanger_TM"/>
</dbReference>
<sequence>MPHATELIAVIALGLTLAFICGMVAQRLRLPPLVGYLVAGVLVGPYTPGFVGDSNLTGQLAEIGVILLMFGVGLHFSFKDLMAVRAIALPGAVVQITAATAMGIGLALAWGWTLGQGLVFGLALSVASTVVLLRALEERGLLDTDNGRIAVGWLIVEDLAMVLTLVVLPALAPSLGGEARGLGHGTAHALTDLVAQLVGPDRAQSLALTVALTLAKVAVFAALMLVGGRRFVPWLLDQAARTGSRELFTLAVLALALGIAFGSAELFGVSFALGAFFAGMVLAESDLSHKAAADSLPLQDAFAVLFFVSVGMLFDPGILVRAPLSVLAVLGVIMVGKSLAAVAIVLAFRHPLGTALTIAASLAQIGEFSFILVSLGLSLKLLPEEGRNLILGGALLSITLNPLFFALAARIEQAFADRPELAARFEREGVVDVAVSGGEPPRRDHVVIVGFGRVGSSIGATLETWDLPYVVVERDRRRVLALRAAGTQAVFGDATAPGILEAAGIGTARLLVVATPDAHQARRLVEAARAANPGIDTVVRTHSEAERRHLEEDGVGLVLMGERELALGMSFYALRSLGVREGEARVFIDTARAESRSDAERTVGPVRGSPELRHQHDRDGADLS</sequence>
<evidence type="ECO:0000313" key="10">
    <source>
        <dbReference type="EMBL" id="MET3868492.1"/>
    </source>
</evidence>
<dbReference type="Gene3D" id="3.40.50.720">
    <property type="entry name" value="NAD(P)-binding Rossmann-like Domain"/>
    <property type="match status" value="1"/>
</dbReference>
<evidence type="ECO:0000256" key="6">
    <source>
        <dbReference type="ARBA" id="ARBA00023136"/>
    </source>
</evidence>
<name>A0ABV2NPP6_9HYPH</name>
<feature type="region of interest" description="Disordered" evidence="7">
    <location>
        <begin position="594"/>
        <end position="624"/>
    </location>
</feature>